<organism evidence="2 3">
    <name type="scientific">Tetraparma gracilis</name>
    <dbReference type="NCBI Taxonomy" id="2962635"/>
    <lineage>
        <taxon>Eukaryota</taxon>
        <taxon>Sar</taxon>
        <taxon>Stramenopiles</taxon>
        <taxon>Ochrophyta</taxon>
        <taxon>Bolidophyceae</taxon>
        <taxon>Parmales</taxon>
        <taxon>Triparmaceae</taxon>
        <taxon>Tetraparma</taxon>
    </lineage>
</organism>
<comment type="similarity">
    <text evidence="1">Belongs to the VPS26 family.</text>
</comment>
<gene>
    <name evidence="2" type="ORF">TeGR_g15252</name>
</gene>
<sequence length="309" mass="33894">MNPEHSSIEITLSRFDRIYRPGETVSGSISITAKDGWSHPALTVTATGTATLSKPGDDKAGGEIPPRKLLEETVEFAPAGKLAMGVNRFPFSFPLKGLGGKMLLETYHGAYVSVNYHLAVVMERGRMKRTLEKQVEFIVEVPMTKKSLDEAVPLPFEITPKSLTNVKSTKVSKVPDFVVTGKLHRSNCLINLPFTGDVTIEVSEQPISSIELQLVRVESINKALVTGGGDAGAKEYVTERTEVESLQMSAGDVTRGLPVPLYMVLPRVYTCPTLSTAQFKVEFEMNIVVVFEDGYCVTETFPVTLHRTQ</sequence>
<dbReference type="Proteomes" id="UP001165060">
    <property type="component" value="Unassembled WGS sequence"/>
</dbReference>
<dbReference type="InterPro" id="IPR014752">
    <property type="entry name" value="Arrestin-like_C"/>
</dbReference>
<evidence type="ECO:0008006" key="4">
    <source>
        <dbReference type="Google" id="ProtNLM"/>
    </source>
</evidence>
<comment type="caution">
    <text evidence="2">The sequence shown here is derived from an EMBL/GenBank/DDBJ whole genome shotgun (WGS) entry which is preliminary data.</text>
</comment>
<accession>A0ABQ6N293</accession>
<evidence type="ECO:0000313" key="2">
    <source>
        <dbReference type="EMBL" id="GMI38733.1"/>
    </source>
</evidence>
<proteinExistence type="inferred from homology"/>
<dbReference type="PANTHER" id="PTHR12233">
    <property type="entry name" value="VACUOLAR PROTEIN SORTING 26 RELATED"/>
    <property type="match status" value="1"/>
</dbReference>
<dbReference type="SUPFAM" id="SSF81296">
    <property type="entry name" value="E set domains"/>
    <property type="match status" value="1"/>
</dbReference>
<dbReference type="Gene3D" id="2.60.40.640">
    <property type="match status" value="2"/>
</dbReference>
<dbReference type="InterPro" id="IPR028934">
    <property type="entry name" value="Vps26-related"/>
</dbReference>
<protein>
    <recommendedName>
        <fullName evidence="4">Down syndrome critical region protein 3</fullName>
    </recommendedName>
</protein>
<reference evidence="2 3" key="1">
    <citation type="journal article" date="2023" name="Commun. Biol.">
        <title>Genome analysis of Parmales, the sister group of diatoms, reveals the evolutionary specialization of diatoms from phago-mixotrophs to photoautotrophs.</title>
        <authorList>
            <person name="Ban H."/>
            <person name="Sato S."/>
            <person name="Yoshikawa S."/>
            <person name="Yamada K."/>
            <person name="Nakamura Y."/>
            <person name="Ichinomiya M."/>
            <person name="Sato N."/>
            <person name="Blanc-Mathieu R."/>
            <person name="Endo H."/>
            <person name="Kuwata A."/>
            <person name="Ogata H."/>
        </authorList>
    </citation>
    <scope>NUCLEOTIDE SEQUENCE [LARGE SCALE GENOMIC DNA]</scope>
</reference>
<dbReference type="InterPro" id="IPR014756">
    <property type="entry name" value="Ig_E-set"/>
</dbReference>
<keyword evidence="3" id="KW-1185">Reference proteome</keyword>
<evidence type="ECO:0000256" key="1">
    <source>
        <dbReference type="ARBA" id="ARBA00009100"/>
    </source>
</evidence>
<dbReference type="EMBL" id="BRYB01003559">
    <property type="protein sequence ID" value="GMI38733.1"/>
    <property type="molecule type" value="Genomic_DNA"/>
</dbReference>
<name>A0ABQ6N293_9STRA</name>
<evidence type="ECO:0000313" key="3">
    <source>
        <dbReference type="Proteomes" id="UP001165060"/>
    </source>
</evidence>
<dbReference type="Pfam" id="PF03643">
    <property type="entry name" value="Vps26"/>
    <property type="match status" value="1"/>
</dbReference>